<dbReference type="SUPFAM" id="SSF52172">
    <property type="entry name" value="CheY-like"/>
    <property type="match status" value="1"/>
</dbReference>
<accession>A0A0H3AIQ3</accession>
<evidence type="ECO:0000256" key="2">
    <source>
        <dbReference type="PROSITE-ProRule" id="PRU00169"/>
    </source>
</evidence>
<feature type="modified residue" description="4-aspartylphosphate" evidence="2">
    <location>
        <position position="54"/>
    </location>
</feature>
<feature type="domain" description="Response regulatory" evidence="3">
    <location>
        <begin position="4"/>
        <end position="121"/>
    </location>
</feature>
<dbReference type="PROSITE" id="PS50110">
    <property type="entry name" value="RESPONSE_REGULATORY"/>
    <property type="match status" value="1"/>
</dbReference>
<evidence type="ECO:0000259" key="3">
    <source>
        <dbReference type="PROSITE" id="PS50110"/>
    </source>
</evidence>
<dbReference type="Proteomes" id="UP000000249">
    <property type="component" value="Chromosome 1"/>
</dbReference>
<dbReference type="KEGG" id="vcr:VC395_1514"/>
<dbReference type="EMBL" id="CP000627">
    <property type="protein sequence ID" value="ABQ20232.1"/>
    <property type="molecule type" value="Genomic_DNA"/>
</dbReference>
<dbReference type="GeneID" id="95680483"/>
<dbReference type="PANTHER" id="PTHR44591">
    <property type="entry name" value="STRESS RESPONSE REGULATOR PROTEIN 1"/>
    <property type="match status" value="1"/>
</dbReference>
<dbReference type="Pfam" id="PF00072">
    <property type="entry name" value="Response_reg"/>
    <property type="match status" value="1"/>
</dbReference>
<dbReference type="InterPro" id="IPR001789">
    <property type="entry name" value="Sig_transdc_resp-reg_receiver"/>
</dbReference>
<dbReference type="PANTHER" id="PTHR44591:SF25">
    <property type="entry name" value="CHEMOTAXIS TWO-COMPONENT RESPONSE REGULATOR"/>
    <property type="match status" value="1"/>
</dbReference>
<dbReference type="PATRIC" id="fig|345073.21.peg.1466"/>
<dbReference type="eggNOG" id="COG0784">
    <property type="taxonomic scope" value="Bacteria"/>
</dbReference>
<proteinExistence type="predicted"/>
<dbReference type="KEGG" id="vco:VC0395_A1007"/>
<dbReference type="InterPro" id="IPR011006">
    <property type="entry name" value="CheY-like_superfamily"/>
</dbReference>
<name>A0A0H3AIQ3_VIBC3</name>
<dbReference type="OrthoDB" id="9796655at2"/>
<dbReference type="Gene3D" id="3.40.50.2300">
    <property type="match status" value="1"/>
</dbReference>
<dbReference type="GO" id="GO:0000160">
    <property type="term" value="P:phosphorelay signal transduction system"/>
    <property type="evidence" value="ECO:0007669"/>
    <property type="project" value="InterPro"/>
</dbReference>
<organism evidence="4 5">
    <name type="scientific">Vibrio cholerae serotype O1 (strain ATCC 39541 / Classical Ogawa 395 / O395)</name>
    <dbReference type="NCBI Taxonomy" id="345073"/>
    <lineage>
        <taxon>Bacteria</taxon>
        <taxon>Pseudomonadati</taxon>
        <taxon>Pseudomonadota</taxon>
        <taxon>Gammaproteobacteria</taxon>
        <taxon>Vibrionales</taxon>
        <taxon>Vibrionaceae</taxon>
        <taxon>Vibrio</taxon>
    </lineage>
</organism>
<reference evidence="4 5" key="1">
    <citation type="submission" date="2007-03" db="EMBL/GenBank/DDBJ databases">
        <authorList>
            <person name="Heidelberg J."/>
        </authorList>
    </citation>
    <scope>NUCLEOTIDE SEQUENCE [LARGE SCALE GENOMIC DNA]</scope>
    <source>
        <strain evidence="5">ATCC 39541 / Classical Ogawa 395 / O395</strain>
    </source>
</reference>
<keyword evidence="1 2" id="KW-0597">Phosphoprotein</keyword>
<evidence type="ECO:0000256" key="1">
    <source>
        <dbReference type="ARBA" id="ARBA00022553"/>
    </source>
</evidence>
<gene>
    <name evidence="4" type="primary">cheY-1</name>
    <name evidence="4" type="ordered locus">VC0395_A1007</name>
</gene>
<dbReference type="SMART" id="SM00448">
    <property type="entry name" value="REC"/>
    <property type="match status" value="1"/>
</dbReference>
<evidence type="ECO:0000313" key="4">
    <source>
        <dbReference type="EMBL" id="ABQ20232.1"/>
    </source>
</evidence>
<dbReference type="AlphaFoldDB" id="A0A0H3AIQ3"/>
<evidence type="ECO:0000313" key="5">
    <source>
        <dbReference type="Proteomes" id="UP000000249"/>
    </source>
</evidence>
<protein>
    <submittedName>
        <fullName evidence="4">Chemotaxis protein CheY</fullName>
    </submittedName>
</protein>
<sequence>MSKSILIVDDSSTVLMSVDAMLSKLGFQVEKAKDGVEAETRLKGGLKVNLIITDINMPRMDGIELISKIRAIASYRFTPILVLTTEQEQAKRNEARAKGATGYLVKPVTGDQLKAVIQQVLPGSIS</sequence>
<dbReference type="RefSeq" id="WP_000045526.1">
    <property type="nucleotide sequence ID" value="NC_009457.1"/>
</dbReference>
<dbReference type="InterPro" id="IPR050595">
    <property type="entry name" value="Bact_response_regulator"/>
</dbReference>